<dbReference type="Gene3D" id="3.30.360.10">
    <property type="entry name" value="Dihydrodipicolinate Reductase, domain 2"/>
    <property type="match status" value="1"/>
</dbReference>
<dbReference type="SUPFAM" id="SSF55347">
    <property type="entry name" value="Glyceraldehyde-3-phosphate dehydrogenase-like, C-terminal domain"/>
    <property type="match status" value="1"/>
</dbReference>
<sequence>MVGVALLGAGIFAQNEHLPAIEAIPSLELKAIYSRSQTSAQSLANTVSGSVSPPTVYYDSPHVSGSSLDDLLARDDISAVIICLPIIAQPAIIRKAWKAGKHVISEKPIAKDVSSAKSLLKDYNILPDTKPLWAVAENYRFQKALQIAAERLNDLGGELTFFSFEMFTLVKTDNKYFNTAWRKVPEYQGGFLLDGGVHFTASLRYLLAAVNDKIASVKASTTLLQPLLLPMDTIHGVITTAGGRSGSFNVSFGSAFRSGFRLAVSTTHGEVEMNPSEVKIVTLNSQGEKIEEVIKVTKTSGVLEELKAWANGLDSGVICTEQSPDEALRDLSVLEGLLKAGETHSSELVDA</sequence>
<dbReference type="RefSeq" id="XP_070858471.1">
    <property type="nucleotide sequence ID" value="XM_071003414.1"/>
</dbReference>
<dbReference type="Gene3D" id="3.40.50.720">
    <property type="entry name" value="NAD(P)-binding Rossmann-like Domain"/>
    <property type="match status" value="1"/>
</dbReference>
<dbReference type="InterPro" id="IPR036291">
    <property type="entry name" value="NAD(P)-bd_dom_sf"/>
</dbReference>
<dbReference type="InterPro" id="IPR004104">
    <property type="entry name" value="Gfo/Idh/MocA-like_OxRdtase_C"/>
</dbReference>
<dbReference type="SUPFAM" id="SSF51735">
    <property type="entry name" value="NAD(P)-binding Rossmann-fold domains"/>
    <property type="match status" value="1"/>
</dbReference>
<dbReference type="PANTHER" id="PTHR42840">
    <property type="entry name" value="NAD(P)-BINDING ROSSMANN-FOLD SUPERFAMILY PROTEIN-RELATED"/>
    <property type="match status" value="1"/>
</dbReference>
<reference evidence="3 4" key="1">
    <citation type="submission" date="2020-05" db="EMBL/GenBank/DDBJ databases">
        <title>Ceratocystis lukuohia genome.</title>
        <authorList>
            <person name="Harrington T.C."/>
            <person name="Kim K."/>
            <person name="Mayers C.G."/>
        </authorList>
    </citation>
    <scope>NUCLEOTIDE SEQUENCE [LARGE SCALE GENOMIC DNA]</scope>
    <source>
        <strain evidence="3 4">C4212</strain>
    </source>
</reference>
<proteinExistence type="predicted"/>
<keyword evidence="4" id="KW-1185">Reference proteome</keyword>
<accession>A0ABR4MG93</accession>
<dbReference type="PANTHER" id="PTHR42840:SF5">
    <property type="entry name" value="NAD(P)-BINDING ROSSMANN-FOLD SUPERFAMILY PROTEIN"/>
    <property type="match status" value="1"/>
</dbReference>
<evidence type="ECO:0000313" key="4">
    <source>
        <dbReference type="Proteomes" id="UP001610728"/>
    </source>
</evidence>
<dbReference type="GeneID" id="98119024"/>
<evidence type="ECO:0000259" key="2">
    <source>
        <dbReference type="Pfam" id="PF02894"/>
    </source>
</evidence>
<dbReference type="EMBL" id="JABSNW010000005">
    <property type="protein sequence ID" value="KAL2887291.1"/>
    <property type="molecule type" value="Genomic_DNA"/>
</dbReference>
<protein>
    <submittedName>
        <fullName evidence="3">Oxidoreductase-like protein</fullName>
    </submittedName>
</protein>
<feature type="domain" description="Gfo/Idh/MocA-like oxidoreductase C-terminal" evidence="2">
    <location>
        <begin position="175"/>
        <end position="312"/>
    </location>
</feature>
<dbReference type="Pfam" id="PF01408">
    <property type="entry name" value="GFO_IDH_MocA"/>
    <property type="match status" value="1"/>
</dbReference>
<gene>
    <name evidence="3" type="ORF">HOO65_050412</name>
</gene>
<dbReference type="Proteomes" id="UP001610728">
    <property type="component" value="Unassembled WGS sequence"/>
</dbReference>
<evidence type="ECO:0000259" key="1">
    <source>
        <dbReference type="Pfam" id="PF01408"/>
    </source>
</evidence>
<evidence type="ECO:0000313" key="3">
    <source>
        <dbReference type="EMBL" id="KAL2887291.1"/>
    </source>
</evidence>
<name>A0ABR4MG93_9PEZI</name>
<feature type="domain" description="Gfo/Idh/MocA-like oxidoreductase N-terminal" evidence="1">
    <location>
        <begin position="3"/>
        <end position="121"/>
    </location>
</feature>
<organism evidence="3 4">
    <name type="scientific">Ceratocystis lukuohia</name>
    <dbReference type="NCBI Taxonomy" id="2019550"/>
    <lineage>
        <taxon>Eukaryota</taxon>
        <taxon>Fungi</taxon>
        <taxon>Dikarya</taxon>
        <taxon>Ascomycota</taxon>
        <taxon>Pezizomycotina</taxon>
        <taxon>Sordariomycetes</taxon>
        <taxon>Hypocreomycetidae</taxon>
        <taxon>Microascales</taxon>
        <taxon>Ceratocystidaceae</taxon>
        <taxon>Ceratocystis</taxon>
    </lineage>
</organism>
<dbReference type="Pfam" id="PF02894">
    <property type="entry name" value="GFO_IDH_MocA_C"/>
    <property type="match status" value="1"/>
</dbReference>
<dbReference type="InterPro" id="IPR000683">
    <property type="entry name" value="Gfo/Idh/MocA-like_OxRdtase_N"/>
</dbReference>
<comment type="caution">
    <text evidence="3">The sequence shown here is derived from an EMBL/GenBank/DDBJ whole genome shotgun (WGS) entry which is preliminary data.</text>
</comment>